<evidence type="ECO:0000256" key="3">
    <source>
        <dbReference type="ARBA" id="ARBA00023237"/>
    </source>
</evidence>
<keyword evidence="5" id="KW-1185">Reference proteome</keyword>
<sequence>MTSKKKPTANILTALFLLFSVFTFAQKHAISLEMHLKKIETFFKVSFNYESSLLKDEICADCFYNEKATLKAHLEYLERDFMISFTVVTQNKIIIKPFKKEALYFYDHEDGTPLENLLITDVNSSKIWATNKEGKVFFEDVIPKEVLISHLIYGKQHINVSKLKTNKIYIAKRIQGLETLFIYPFFSTGTYKHTDGTFFIKTKEVGNLAGLTSHDVIKNLENLPQVSSNSESISDLIVKGSTQDQNLFVWNDIKIYQNSHFFGMISAFNENLLSTITLYDNATPAEYGNSTSSVISLEHDNAFSKKITGGIGVNFLSADGYVKIPINKKSELLLSTRKSLTDIWGSPTYLNYAKKAFQTSHIYIDGASNTTNSNIVDTKNTVDFYDSQLQYKLAINDFNTIGFNVLSFANNLSYEETSVLNNTRKESTLRQENMALGFNWQYVFANKSQIETIINYSNYKLSGGNFLLSRDISSFQSNKVRNYGTVLKYSSKAKVSGVTYEVGISQEHLTVTNRINNFNQFFKSYKKQQSNIYGVFGTLNYYKNKVKGGLNLRHVYYKFLESYQFEPRFHLTYNPIPEIDIQIRGERKTQNISQVINLENNFLGIEKRRWFLANDSIAPLQKSKQLELSFGFKKRKHMFHASIYAKIVEGTTTNNQGFQNLNQFDNLFGSYDIKGYTCHYNYKNHYLNAWVSYNYSTNKYEFKDLDPSRFYNNNDIRHSLISGVNIKHKSLNFSLGMEYNSGKPYTSINENTPIIIDAFNRINYNEPNTERLTDYLRFDASVSYSFNISKKIDYELTLGLINIGNKKNILNRYYTLTEDKKDIEILDRYGLEFTPNVSLNIDF</sequence>
<dbReference type="InterPro" id="IPR036942">
    <property type="entry name" value="Beta-barrel_TonB_sf"/>
</dbReference>
<protein>
    <submittedName>
        <fullName evidence="4">TonB-dependent receptor</fullName>
    </submittedName>
</protein>
<evidence type="ECO:0000256" key="1">
    <source>
        <dbReference type="ARBA" id="ARBA00004442"/>
    </source>
</evidence>
<dbReference type="EMBL" id="JAUOEM010000003">
    <property type="protein sequence ID" value="MDO5987723.1"/>
    <property type="molecule type" value="Genomic_DNA"/>
</dbReference>
<proteinExistence type="predicted"/>
<evidence type="ECO:0000313" key="4">
    <source>
        <dbReference type="EMBL" id="MDO5987723.1"/>
    </source>
</evidence>
<dbReference type="Proteomes" id="UP001176891">
    <property type="component" value="Unassembled WGS sequence"/>
</dbReference>
<dbReference type="Gene3D" id="2.40.170.20">
    <property type="entry name" value="TonB-dependent receptor, beta-barrel domain"/>
    <property type="match status" value="1"/>
</dbReference>
<keyword evidence="4" id="KW-0675">Receptor</keyword>
<evidence type="ECO:0000256" key="2">
    <source>
        <dbReference type="ARBA" id="ARBA00023136"/>
    </source>
</evidence>
<gene>
    <name evidence="4" type="ORF">Q4Q39_09965</name>
</gene>
<accession>A0ABT8X198</accession>
<dbReference type="RefSeq" id="WP_303282293.1">
    <property type="nucleotide sequence ID" value="NZ_BAABCZ010000011.1"/>
</dbReference>
<name>A0ABT8X198_9FLAO</name>
<comment type="subcellular location">
    <subcellularLocation>
        <location evidence="1">Cell outer membrane</location>
    </subcellularLocation>
</comment>
<keyword evidence="2" id="KW-0472">Membrane</keyword>
<organism evidence="4 5">
    <name type="scientific">Flavivirga amylovorans</name>
    <dbReference type="NCBI Taxonomy" id="870486"/>
    <lineage>
        <taxon>Bacteria</taxon>
        <taxon>Pseudomonadati</taxon>
        <taxon>Bacteroidota</taxon>
        <taxon>Flavobacteriia</taxon>
        <taxon>Flavobacteriales</taxon>
        <taxon>Flavobacteriaceae</taxon>
        <taxon>Flavivirga</taxon>
    </lineage>
</organism>
<reference evidence="4" key="1">
    <citation type="submission" date="2023-07" db="EMBL/GenBank/DDBJ databases">
        <title>Two novel species in the genus Flavivirga.</title>
        <authorList>
            <person name="Kwon K."/>
        </authorList>
    </citation>
    <scope>NUCLEOTIDE SEQUENCE</scope>
    <source>
        <strain evidence="4">KACC 14157</strain>
    </source>
</reference>
<keyword evidence="3" id="KW-0998">Cell outer membrane</keyword>
<comment type="caution">
    <text evidence="4">The sequence shown here is derived from an EMBL/GenBank/DDBJ whole genome shotgun (WGS) entry which is preliminary data.</text>
</comment>
<dbReference type="SUPFAM" id="SSF56935">
    <property type="entry name" value="Porins"/>
    <property type="match status" value="1"/>
</dbReference>
<evidence type="ECO:0000313" key="5">
    <source>
        <dbReference type="Proteomes" id="UP001176891"/>
    </source>
</evidence>